<name>A0A9J5Z0L9_SOLCO</name>
<accession>A0A9J5Z0L9</accession>
<dbReference type="Proteomes" id="UP000824120">
    <property type="component" value="Chromosome 5"/>
</dbReference>
<organism evidence="2 3">
    <name type="scientific">Solanum commersonii</name>
    <name type="common">Commerson's wild potato</name>
    <name type="synonym">Commerson's nightshade</name>
    <dbReference type="NCBI Taxonomy" id="4109"/>
    <lineage>
        <taxon>Eukaryota</taxon>
        <taxon>Viridiplantae</taxon>
        <taxon>Streptophyta</taxon>
        <taxon>Embryophyta</taxon>
        <taxon>Tracheophyta</taxon>
        <taxon>Spermatophyta</taxon>
        <taxon>Magnoliopsida</taxon>
        <taxon>eudicotyledons</taxon>
        <taxon>Gunneridae</taxon>
        <taxon>Pentapetalae</taxon>
        <taxon>asterids</taxon>
        <taxon>lamiids</taxon>
        <taxon>Solanales</taxon>
        <taxon>Solanaceae</taxon>
        <taxon>Solanoideae</taxon>
        <taxon>Solaneae</taxon>
        <taxon>Solanum</taxon>
    </lineage>
</organism>
<evidence type="ECO:0000256" key="1">
    <source>
        <dbReference type="SAM" id="MobiDB-lite"/>
    </source>
</evidence>
<feature type="region of interest" description="Disordered" evidence="1">
    <location>
        <begin position="30"/>
        <end position="50"/>
    </location>
</feature>
<sequence length="163" mass="19164">MDEDEEIEENIDKVARDSDFLPRQIIESEAKRSKSCQPSLPLQVKTRSSKKRSQKAFKGIMDLDKRHKYSYIALMELFQGPQEIDHYKRKLEMGNTYCNCTKQSMCFGKKNGSVRDHGQQLTMNLRKRNIECLYVICNALKRLELWEELEFIAIENNNPWLVG</sequence>
<reference evidence="2 3" key="1">
    <citation type="submission" date="2020-09" db="EMBL/GenBank/DDBJ databases">
        <title>De no assembly of potato wild relative species, Solanum commersonii.</title>
        <authorList>
            <person name="Cho K."/>
        </authorList>
    </citation>
    <scope>NUCLEOTIDE SEQUENCE [LARGE SCALE GENOMIC DNA]</scope>
    <source>
        <strain evidence="2">LZ3.2</strain>
        <tissue evidence="2">Leaf</tissue>
    </source>
</reference>
<evidence type="ECO:0000313" key="3">
    <source>
        <dbReference type="Proteomes" id="UP000824120"/>
    </source>
</evidence>
<gene>
    <name evidence="2" type="ORF">H5410_027028</name>
</gene>
<comment type="caution">
    <text evidence="2">The sequence shown here is derived from an EMBL/GenBank/DDBJ whole genome shotgun (WGS) entry which is preliminary data.</text>
</comment>
<protein>
    <submittedName>
        <fullName evidence="2">Uncharacterized protein</fullName>
    </submittedName>
</protein>
<dbReference type="EMBL" id="JACXVP010000005">
    <property type="protein sequence ID" value="KAG5605536.1"/>
    <property type="molecule type" value="Genomic_DNA"/>
</dbReference>
<dbReference type="AlphaFoldDB" id="A0A9J5Z0L9"/>
<proteinExistence type="predicted"/>
<evidence type="ECO:0000313" key="2">
    <source>
        <dbReference type="EMBL" id="KAG5605536.1"/>
    </source>
</evidence>
<keyword evidence="3" id="KW-1185">Reference proteome</keyword>